<dbReference type="HOGENOM" id="CLU_078353_1_0_1"/>
<sequence length="309" mass="35564">MFLSEVKKQASFFLKEKLKSARLVLTDVTHAELLTEEATNGDPWGPDARTMRIISQAAFEVDEYWRISDILHRRFYTIDKKNWRQSYKSLVLLEYLLTHGPDSFAEDFERDKHVIEELANFQYVDERGLDWGRNMRKKSESIQKLLDDNEFLTEARINAHKLSREIQGFGSFNSRSSSSSQSTPPAKTTLRSSSFGYYPSSCSSYSNNKNKAPAKEGDLDTLPEEMERREKPILLEFDRKIKGGGHEVERSLEKEHPFCQNDEEDSNALLSGDCKKGGDPDMNNFPHTKRLLSKNFDSQLSMKSRGLEV</sequence>
<evidence type="ECO:0000256" key="3">
    <source>
        <dbReference type="ARBA" id="ARBA00023034"/>
    </source>
</evidence>
<reference evidence="8" key="1">
    <citation type="journal article" date="2013" name="Science">
        <title>The Amborella genome and the evolution of flowering plants.</title>
        <authorList>
            <consortium name="Amborella Genome Project"/>
        </authorList>
    </citation>
    <scope>NUCLEOTIDE SEQUENCE [LARGE SCALE GENOMIC DNA]</scope>
</reference>
<evidence type="ECO:0000256" key="5">
    <source>
        <dbReference type="SAM" id="MobiDB-lite"/>
    </source>
</evidence>
<dbReference type="GO" id="GO:0005543">
    <property type="term" value="F:phospholipid binding"/>
    <property type="evidence" value="ECO:0000318"/>
    <property type="project" value="GO_Central"/>
</dbReference>
<dbReference type="PANTHER" id="PTHR12276:SF95">
    <property type="entry name" value="ENTH_VHS FAMILY PROTEIN"/>
    <property type="match status" value="1"/>
</dbReference>
<dbReference type="CDD" id="cd03571">
    <property type="entry name" value="ENTH"/>
    <property type="match status" value="1"/>
</dbReference>
<dbReference type="InterPro" id="IPR013809">
    <property type="entry name" value="ENTH"/>
</dbReference>
<dbReference type="EMBL" id="KI392078">
    <property type="protein sequence ID" value="ERN18800.1"/>
    <property type="molecule type" value="Genomic_DNA"/>
</dbReference>
<dbReference type="Proteomes" id="UP000017836">
    <property type="component" value="Unassembled WGS sequence"/>
</dbReference>
<dbReference type="GO" id="GO:0005886">
    <property type="term" value="C:plasma membrane"/>
    <property type="evidence" value="ECO:0000318"/>
    <property type="project" value="GO_Central"/>
</dbReference>
<dbReference type="eggNOG" id="KOG2056">
    <property type="taxonomic scope" value="Eukaryota"/>
</dbReference>
<proteinExistence type="predicted"/>
<dbReference type="GO" id="GO:0005768">
    <property type="term" value="C:endosome"/>
    <property type="evidence" value="ECO:0000318"/>
    <property type="project" value="GO_Central"/>
</dbReference>
<evidence type="ECO:0000256" key="2">
    <source>
        <dbReference type="ARBA" id="ARBA00004555"/>
    </source>
</evidence>
<dbReference type="GO" id="GO:0005794">
    <property type="term" value="C:Golgi apparatus"/>
    <property type="evidence" value="ECO:0007669"/>
    <property type="project" value="UniProtKB-SubCell"/>
</dbReference>
<feature type="compositionally biased region" description="Low complexity" evidence="5">
    <location>
        <begin position="192"/>
        <end position="206"/>
    </location>
</feature>
<evidence type="ECO:0000313" key="8">
    <source>
        <dbReference type="Proteomes" id="UP000017836"/>
    </source>
</evidence>
<dbReference type="OrthoDB" id="4033880at2759"/>
<dbReference type="Gramene" id="ERN18800">
    <property type="protein sequence ID" value="ERN18800"/>
    <property type="gene ID" value="AMTR_s00067p00089010"/>
</dbReference>
<dbReference type="KEGG" id="atr:18447170"/>
<dbReference type="PANTHER" id="PTHR12276">
    <property type="entry name" value="EPSIN/ENT-RELATED"/>
    <property type="match status" value="1"/>
</dbReference>
<dbReference type="Pfam" id="PF01417">
    <property type="entry name" value="ENTH"/>
    <property type="match status" value="1"/>
</dbReference>
<dbReference type="PROSITE" id="PS50942">
    <property type="entry name" value="ENTH"/>
    <property type="match status" value="1"/>
</dbReference>
<dbReference type="Gene3D" id="1.25.40.90">
    <property type="match status" value="1"/>
</dbReference>
<name>U5D991_AMBTC</name>
<gene>
    <name evidence="7" type="ORF">AMTR_s00067p00089010</name>
</gene>
<feature type="region of interest" description="Disordered" evidence="5">
    <location>
        <begin position="256"/>
        <end position="282"/>
    </location>
</feature>
<dbReference type="AlphaFoldDB" id="U5D991"/>
<keyword evidence="4" id="KW-0968">Cytoplasmic vesicle</keyword>
<keyword evidence="8" id="KW-1185">Reference proteome</keyword>
<feature type="region of interest" description="Disordered" evidence="5">
    <location>
        <begin position="172"/>
        <end position="223"/>
    </location>
</feature>
<dbReference type="GO" id="GO:0030125">
    <property type="term" value="C:clathrin vesicle coat"/>
    <property type="evidence" value="ECO:0000318"/>
    <property type="project" value="GO_Central"/>
</dbReference>
<feature type="domain" description="ENTH" evidence="6">
    <location>
        <begin position="23"/>
        <end position="156"/>
    </location>
</feature>
<keyword evidence="3" id="KW-0333">Golgi apparatus</keyword>
<protein>
    <recommendedName>
        <fullName evidence="6">ENTH domain-containing protein</fullName>
    </recommendedName>
</protein>
<dbReference type="STRING" id="13333.U5D991"/>
<organism evidence="7 8">
    <name type="scientific">Amborella trichopoda</name>
    <dbReference type="NCBI Taxonomy" id="13333"/>
    <lineage>
        <taxon>Eukaryota</taxon>
        <taxon>Viridiplantae</taxon>
        <taxon>Streptophyta</taxon>
        <taxon>Embryophyta</taxon>
        <taxon>Tracheophyta</taxon>
        <taxon>Spermatophyta</taxon>
        <taxon>Magnoliopsida</taxon>
        <taxon>Amborellales</taxon>
        <taxon>Amborellaceae</taxon>
        <taxon>Amborella</taxon>
    </lineage>
</organism>
<dbReference type="GO" id="GO:0030276">
    <property type="term" value="F:clathrin binding"/>
    <property type="evidence" value="ECO:0000318"/>
    <property type="project" value="GO_Central"/>
</dbReference>
<evidence type="ECO:0000313" key="7">
    <source>
        <dbReference type="EMBL" id="ERN18800.1"/>
    </source>
</evidence>
<dbReference type="SUPFAM" id="SSF48464">
    <property type="entry name" value="ENTH/VHS domain"/>
    <property type="match status" value="1"/>
</dbReference>
<dbReference type="GO" id="GO:0006897">
    <property type="term" value="P:endocytosis"/>
    <property type="evidence" value="ECO:0000318"/>
    <property type="project" value="GO_Central"/>
</dbReference>
<dbReference type="SMART" id="SM00273">
    <property type="entry name" value="ENTH"/>
    <property type="match status" value="1"/>
</dbReference>
<feature type="compositionally biased region" description="Low complexity" evidence="5">
    <location>
        <begin position="172"/>
        <end position="182"/>
    </location>
</feature>
<dbReference type="OMA" id="NWGANMQ"/>
<comment type="subcellular location">
    <subcellularLocation>
        <location evidence="1">Cytoplasmic vesicle</location>
        <location evidence="1">Clathrin-coated vesicle</location>
    </subcellularLocation>
    <subcellularLocation>
        <location evidence="2">Golgi apparatus</location>
    </subcellularLocation>
</comment>
<evidence type="ECO:0000259" key="6">
    <source>
        <dbReference type="PROSITE" id="PS50942"/>
    </source>
</evidence>
<evidence type="ECO:0000256" key="1">
    <source>
        <dbReference type="ARBA" id="ARBA00004132"/>
    </source>
</evidence>
<accession>U5D991</accession>
<evidence type="ECO:0000256" key="4">
    <source>
        <dbReference type="ARBA" id="ARBA00023329"/>
    </source>
</evidence>
<dbReference type="InterPro" id="IPR008942">
    <property type="entry name" value="ENTH_VHS"/>
</dbReference>